<accession>A0A3B4A9G5</accession>
<dbReference type="Proteomes" id="UP000261520">
    <property type="component" value="Unplaced"/>
</dbReference>
<name>A0A3B4A9G5_9GOBI</name>
<keyword evidence="2" id="KW-1185">Reference proteome</keyword>
<reference evidence="1" key="1">
    <citation type="submission" date="2025-08" db="UniProtKB">
        <authorList>
            <consortium name="Ensembl"/>
        </authorList>
    </citation>
    <scope>IDENTIFICATION</scope>
</reference>
<proteinExistence type="predicted"/>
<sequence length="62" mass="7253">MVSCKFGQCSAHKFPIRQMYWIFMCDVCALFCRLTFPRGHFPKLAECAHFHYETVDFGTAQV</sequence>
<reference evidence="1" key="2">
    <citation type="submission" date="2025-09" db="UniProtKB">
        <authorList>
            <consortium name="Ensembl"/>
        </authorList>
    </citation>
    <scope>IDENTIFICATION</scope>
</reference>
<evidence type="ECO:0000313" key="1">
    <source>
        <dbReference type="Ensembl" id="ENSPMGP00000013692.1"/>
    </source>
</evidence>
<dbReference type="AlphaFoldDB" id="A0A3B4A9G5"/>
<dbReference type="Ensembl" id="ENSPMGT00000014616.1">
    <property type="protein sequence ID" value="ENSPMGP00000013692.1"/>
    <property type="gene ID" value="ENSPMGG00000011258.1"/>
</dbReference>
<protein>
    <submittedName>
        <fullName evidence="1">Uncharacterized protein</fullName>
    </submittedName>
</protein>
<evidence type="ECO:0000313" key="2">
    <source>
        <dbReference type="Proteomes" id="UP000261520"/>
    </source>
</evidence>
<dbReference type="STRING" id="409849.ENSPMGP00000013692"/>
<organism evidence="1 2">
    <name type="scientific">Periophthalmus magnuspinnatus</name>
    <dbReference type="NCBI Taxonomy" id="409849"/>
    <lineage>
        <taxon>Eukaryota</taxon>
        <taxon>Metazoa</taxon>
        <taxon>Chordata</taxon>
        <taxon>Craniata</taxon>
        <taxon>Vertebrata</taxon>
        <taxon>Euteleostomi</taxon>
        <taxon>Actinopterygii</taxon>
        <taxon>Neopterygii</taxon>
        <taxon>Teleostei</taxon>
        <taxon>Neoteleostei</taxon>
        <taxon>Acanthomorphata</taxon>
        <taxon>Gobiaria</taxon>
        <taxon>Gobiiformes</taxon>
        <taxon>Gobioidei</taxon>
        <taxon>Gobiidae</taxon>
        <taxon>Oxudercinae</taxon>
        <taxon>Periophthalmus</taxon>
    </lineage>
</organism>